<protein>
    <submittedName>
        <fullName evidence="1">ATP-binding cassette domain-containing protein</fullName>
    </submittedName>
</protein>
<dbReference type="EMBL" id="CP034539">
    <property type="protein sequence ID" value="AZQ40059.1"/>
    <property type="molecule type" value="Genomic_DNA"/>
</dbReference>
<keyword evidence="1" id="KW-0067">ATP-binding</keyword>
<sequence length="108" mass="11336">MYVTRVRLTDIKGFSGRRAVDVRLPGRGGWTVLAGRNGSGKSTLLRAIALALCGPETAVALHAASTGMVTRSAPNGRVVVDVRVDPQADEFLQLETAVAVPADLRLGP</sequence>
<dbReference type="KEGG" id="scya:EJ357_47315"/>
<accession>A0A3Q9EZZ7</accession>
<dbReference type="InterPro" id="IPR027417">
    <property type="entry name" value="P-loop_NTPase"/>
</dbReference>
<dbReference type="CDD" id="cd00267">
    <property type="entry name" value="ABC_ATPase"/>
    <property type="match status" value="1"/>
</dbReference>
<evidence type="ECO:0000313" key="2">
    <source>
        <dbReference type="Proteomes" id="UP000280298"/>
    </source>
</evidence>
<dbReference type="OrthoDB" id="9815944at2"/>
<keyword evidence="2" id="KW-1185">Reference proteome</keyword>
<dbReference type="Gene3D" id="3.40.50.300">
    <property type="entry name" value="P-loop containing nucleotide triphosphate hydrolases"/>
    <property type="match status" value="1"/>
</dbReference>
<dbReference type="Pfam" id="PF13555">
    <property type="entry name" value="AAA_29"/>
    <property type="match status" value="1"/>
</dbReference>
<dbReference type="GO" id="GO:0005524">
    <property type="term" value="F:ATP binding"/>
    <property type="evidence" value="ECO:0007669"/>
    <property type="project" value="UniProtKB-KW"/>
</dbReference>
<dbReference type="AlphaFoldDB" id="A0A3Q9EZZ7"/>
<organism evidence="1 2">
    <name type="scientific">Streptomyces cyaneochromogenes</name>
    <dbReference type="NCBI Taxonomy" id="2496836"/>
    <lineage>
        <taxon>Bacteria</taxon>
        <taxon>Bacillati</taxon>
        <taxon>Actinomycetota</taxon>
        <taxon>Actinomycetes</taxon>
        <taxon>Kitasatosporales</taxon>
        <taxon>Streptomycetaceae</taxon>
        <taxon>Streptomyces</taxon>
    </lineage>
</organism>
<dbReference type="Proteomes" id="UP000280298">
    <property type="component" value="Chromosome"/>
</dbReference>
<name>A0A3Q9EZZ7_9ACTN</name>
<dbReference type="SUPFAM" id="SSF52540">
    <property type="entry name" value="P-loop containing nucleoside triphosphate hydrolases"/>
    <property type="match status" value="1"/>
</dbReference>
<keyword evidence="1" id="KW-0547">Nucleotide-binding</keyword>
<gene>
    <name evidence="1" type="ORF">EJ357_47315</name>
</gene>
<evidence type="ECO:0000313" key="1">
    <source>
        <dbReference type="EMBL" id="AZQ40059.1"/>
    </source>
</evidence>
<reference evidence="1 2" key="1">
    <citation type="journal article" date="2019" name="Int. J. Syst. Evol. Microbiol.">
        <title>Streptomyces cyaneochromogenes sp. nov., a blue pigment-producing actinomycete from manganese-contaminated soil.</title>
        <authorList>
            <person name="Tang X."/>
            <person name="Zhao J."/>
            <person name="Li K."/>
            <person name="Chen Z."/>
            <person name="Sun Y."/>
            <person name="Gao J."/>
        </authorList>
    </citation>
    <scope>NUCLEOTIDE SEQUENCE [LARGE SCALE GENOMIC DNA]</scope>
    <source>
        <strain evidence="1 2">MK-45</strain>
    </source>
</reference>
<proteinExistence type="predicted"/>